<dbReference type="EMBL" id="MN990733">
    <property type="protein sequence ID" value="QIM10097.1"/>
    <property type="molecule type" value="Genomic_DNA"/>
</dbReference>
<gene>
    <name evidence="2" type="ORF">Prevot485_1960</name>
</gene>
<feature type="signal peptide" evidence="1">
    <location>
        <begin position="1"/>
        <end position="20"/>
    </location>
</feature>
<reference evidence="2" key="1">
    <citation type="journal article" date="2020" name="J. ISSAAS">
        <title>Lactobacilli and other gastrointestinal microbiota of Peromyscus leucopus, reservoir host for agents of Lyme disease and other zoonoses in North America.</title>
        <authorList>
            <person name="Milovic A."/>
            <person name="Bassam K."/>
            <person name="Shao H."/>
            <person name="Chatzistamou I."/>
            <person name="Tufts D.M."/>
            <person name="Diuk-Wasser M."/>
            <person name="Barbour A.G."/>
        </authorList>
    </citation>
    <scope>NUCLEOTIDE SEQUENCE</scope>
    <source>
        <strain evidence="2">LL70</strain>
    </source>
</reference>
<name>A0A6G8F1H5_9BACT</name>
<sequence length="387" mass="44205">MRIRLIVSIILSYATFTASAHDDAVNVASCVSLTQPDDTVTVSKDSLQPSSPDTLQRHEKKGNWFVKAYNFLDRVLSPPRDSNYIDVQNYNWCAELQLTSRFEQYELDGDNGFHLKLSPELRTRIGPFFGWRWAFLGYNFDLKSLFINSEDTDLGGSVYSAAFGLDLFYRRVGGNYKIREFQLGGTDYSNFVKDRTFNGIHIGMTRVSFYYVLNYKRYSHQAAFSQTNRQLRSAGSPIVGVSYAHNSVSLDWERLTASMASSITGYTPPKTLQYIENDEYSFTGGYAYNWVFAKNWLAAVEMTGSLGYLVHHSDVKNDESGSVFKKIDSFYRKNIAFNGNYRMSVLYNNGPWFAGIQTVLFYYQYGNGTVMTRNLLGSYYVYVGCNF</sequence>
<dbReference type="Pfam" id="PF14391">
    <property type="entry name" value="DUF4421"/>
    <property type="match status" value="1"/>
</dbReference>
<organism evidence="2">
    <name type="scientific">uncultured Prevotella sp</name>
    <dbReference type="NCBI Taxonomy" id="159272"/>
    <lineage>
        <taxon>Bacteria</taxon>
        <taxon>Pseudomonadati</taxon>
        <taxon>Bacteroidota</taxon>
        <taxon>Bacteroidia</taxon>
        <taxon>Bacteroidales</taxon>
        <taxon>Prevotellaceae</taxon>
        <taxon>Prevotella</taxon>
        <taxon>environmental samples</taxon>
    </lineage>
</organism>
<keyword evidence="1" id="KW-0732">Signal</keyword>
<evidence type="ECO:0000313" key="2">
    <source>
        <dbReference type="EMBL" id="QIM10097.1"/>
    </source>
</evidence>
<accession>A0A6G8F1H5</accession>
<dbReference type="AlphaFoldDB" id="A0A6G8F1H5"/>
<evidence type="ECO:0008006" key="3">
    <source>
        <dbReference type="Google" id="ProtNLM"/>
    </source>
</evidence>
<protein>
    <recommendedName>
        <fullName evidence="3">DUF4421 domain-containing protein</fullName>
    </recommendedName>
</protein>
<evidence type="ECO:0000256" key="1">
    <source>
        <dbReference type="SAM" id="SignalP"/>
    </source>
</evidence>
<dbReference type="InterPro" id="IPR025535">
    <property type="entry name" value="DUF4421"/>
</dbReference>
<feature type="chain" id="PRO_5026121928" description="DUF4421 domain-containing protein" evidence="1">
    <location>
        <begin position="21"/>
        <end position="387"/>
    </location>
</feature>
<proteinExistence type="predicted"/>